<keyword evidence="3" id="KW-0677">Repeat</keyword>
<evidence type="ECO:0000256" key="2">
    <source>
        <dbReference type="ARBA" id="ARBA00022723"/>
    </source>
</evidence>
<dbReference type="PROSITE" id="PS51379">
    <property type="entry name" value="4FE4S_FER_2"/>
    <property type="match status" value="2"/>
</dbReference>
<proteinExistence type="predicted"/>
<organism evidence="8 9">
    <name type="scientific">Methylococcus geothermalis</name>
    <dbReference type="NCBI Taxonomy" id="2681310"/>
    <lineage>
        <taxon>Bacteria</taxon>
        <taxon>Pseudomonadati</taxon>
        <taxon>Pseudomonadota</taxon>
        <taxon>Gammaproteobacteria</taxon>
        <taxon>Methylococcales</taxon>
        <taxon>Methylococcaceae</taxon>
        <taxon>Methylococcus</taxon>
    </lineage>
</organism>
<dbReference type="Gene3D" id="1.10.1060.10">
    <property type="entry name" value="Alpha-helical ferredoxin"/>
    <property type="match status" value="1"/>
</dbReference>
<keyword evidence="4 6" id="KW-0408">Iron</keyword>
<name>A0A858Q931_9GAMM</name>
<protein>
    <recommendedName>
        <fullName evidence="6">Glycolate oxidase iron-sulfur subunit</fullName>
        <ecNumber evidence="6">1.1.99.14</ecNumber>
    </recommendedName>
</protein>
<dbReference type="Pfam" id="PF02754">
    <property type="entry name" value="CCG"/>
    <property type="match status" value="2"/>
</dbReference>
<keyword evidence="1 6" id="KW-0004">4Fe-4S</keyword>
<dbReference type="RefSeq" id="WP_169603613.1">
    <property type="nucleotide sequence ID" value="NZ_CP046565.1"/>
</dbReference>
<dbReference type="SUPFAM" id="SSF46548">
    <property type="entry name" value="alpha-helical ferredoxin"/>
    <property type="match status" value="1"/>
</dbReference>
<dbReference type="InterPro" id="IPR009051">
    <property type="entry name" value="Helical_ferredxn"/>
</dbReference>
<dbReference type="InterPro" id="IPR004017">
    <property type="entry name" value="Cys_rich_dom"/>
</dbReference>
<evidence type="ECO:0000313" key="9">
    <source>
        <dbReference type="Proteomes" id="UP000503004"/>
    </source>
</evidence>
<dbReference type="PROSITE" id="PS00198">
    <property type="entry name" value="4FE4S_FER_1"/>
    <property type="match status" value="2"/>
</dbReference>
<evidence type="ECO:0000259" key="7">
    <source>
        <dbReference type="PROSITE" id="PS51379"/>
    </source>
</evidence>
<comment type="catalytic activity">
    <reaction evidence="6">
        <text>glycolate + A = glyoxylate + AH2</text>
        <dbReference type="Rhea" id="RHEA:21264"/>
        <dbReference type="ChEBI" id="CHEBI:13193"/>
        <dbReference type="ChEBI" id="CHEBI:17499"/>
        <dbReference type="ChEBI" id="CHEBI:29805"/>
        <dbReference type="ChEBI" id="CHEBI:36655"/>
        <dbReference type="EC" id="1.1.99.14"/>
    </reaction>
</comment>
<accession>A0A858Q931</accession>
<evidence type="ECO:0000256" key="5">
    <source>
        <dbReference type="ARBA" id="ARBA00023014"/>
    </source>
</evidence>
<dbReference type="GO" id="GO:0019154">
    <property type="term" value="F:glycolate dehydrogenase activity"/>
    <property type="evidence" value="ECO:0007669"/>
    <property type="project" value="UniProtKB-EC"/>
</dbReference>
<dbReference type="InterPro" id="IPR017896">
    <property type="entry name" value="4Fe4S_Fe-S-bd"/>
</dbReference>
<dbReference type="PIRSF" id="PIRSF000139">
    <property type="entry name" value="Glc_ox_4Fe-4S"/>
    <property type="match status" value="1"/>
</dbReference>
<comment type="catalytic activity">
    <reaction evidence="6">
        <text>(R)-lactate + A = pyruvate + AH2</text>
        <dbReference type="Rhea" id="RHEA:15089"/>
        <dbReference type="ChEBI" id="CHEBI:13193"/>
        <dbReference type="ChEBI" id="CHEBI:15361"/>
        <dbReference type="ChEBI" id="CHEBI:16004"/>
        <dbReference type="ChEBI" id="CHEBI:17499"/>
    </reaction>
</comment>
<keyword evidence="2 6" id="KW-0479">Metal-binding</keyword>
<dbReference type="KEGG" id="metu:GNH96_10385"/>
<dbReference type="InterPro" id="IPR012257">
    <property type="entry name" value="Glc_ox_4Fe-4S"/>
</dbReference>
<dbReference type="AlphaFoldDB" id="A0A858Q931"/>
<keyword evidence="9" id="KW-1185">Reference proteome</keyword>
<dbReference type="EC" id="1.1.99.14" evidence="6"/>
<reference evidence="9" key="1">
    <citation type="submission" date="2019-12" db="EMBL/GenBank/DDBJ databases">
        <authorList>
            <person name="Awala S.I."/>
            <person name="Rhee S.K."/>
        </authorList>
    </citation>
    <scope>NUCLEOTIDE SEQUENCE [LARGE SCALE GENOMIC DNA]</scope>
    <source>
        <strain evidence="9">IM1</strain>
    </source>
</reference>
<keyword evidence="6" id="KW-0813">Transport</keyword>
<dbReference type="GO" id="GO:0046872">
    <property type="term" value="F:metal ion binding"/>
    <property type="evidence" value="ECO:0007669"/>
    <property type="project" value="UniProtKB-UniRule"/>
</dbReference>
<dbReference type="EMBL" id="CP046565">
    <property type="protein sequence ID" value="QJD30340.1"/>
    <property type="molecule type" value="Genomic_DNA"/>
</dbReference>
<dbReference type="PANTHER" id="PTHR32479:SF17">
    <property type="entry name" value="GLYCOLATE OXIDASE IRON-SULFUR SUBUNIT"/>
    <property type="match status" value="1"/>
</dbReference>
<dbReference type="PANTHER" id="PTHR32479">
    <property type="entry name" value="GLYCOLATE OXIDASE IRON-SULFUR SUBUNIT"/>
    <property type="match status" value="1"/>
</dbReference>
<evidence type="ECO:0000256" key="6">
    <source>
        <dbReference type="PIRNR" id="PIRNR000139"/>
    </source>
</evidence>
<gene>
    <name evidence="8" type="ORF">GNH96_10385</name>
</gene>
<dbReference type="GO" id="GO:0051539">
    <property type="term" value="F:4 iron, 4 sulfur cluster binding"/>
    <property type="evidence" value="ECO:0007669"/>
    <property type="project" value="UniProtKB-UniRule"/>
</dbReference>
<evidence type="ECO:0000256" key="4">
    <source>
        <dbReference type="ARBA" id="ARBA00023004"/>
    </source>
</evidence>
<sequence>MTAPLDSLLADADLCVKCGLCSPHCPTYRQTSDENESPRGRIALIQGWAAGRLPLTAALREPLDDCLLCRNCEAVCPAKVPYGNLMDRFRAETGQRQKSLAARAMSSALRKALRSPALSSLGRRALDAAAQLPGGSAWKHLPPAGNPEDWYGDHPAAGESLSHVGLFLGCTAAVADAATVSAILELLPRLGVSVTVPKNQACCGAMDLHAGDAATAHGLMSRNIEAFAGQPLDAVIGFASGCSATLMEYRHPADTAGAESLSAKVQDIGRFLAERIPAERWALAPLRARILVHNPCSLRNVCKSEGKVEVLLGRIPEAEVITLPGKGRCCGAAGSYMIEHRRMAEAIRTETVEAILAAAPDYLVTSNIGCALHLRAGLQGRADIPVIHPVQLLARLQRV</sequence>
<dbReference type="Proteomes" id="UP000503004">
    <property type="component" value="Chromosome"/>
</dbReference>
<comment type="function">
    <text evidence="6">Component of a complex that catalyzes the oxidation of glycolate to glyoxylate.</text>
</comment>
<keyword evidence="6" id="KW-0249">Electron transport</keyword>
<dbReference type="Pfam" id="PF13183">
    <property type="entry name" value="Fer4_8"/>
    <property type="match status" value="1"/>
</dbReference>
<evidence type="ECO:0000256" key="3">
    <source>
        <dbReference type="ARBA" id="ARBA00022737"/>
    </source>
</evidence>
<dbReference type="InterPro" id="IPR017900">
    <property type="entry name" value="4Fe4S_Fe_S_CS"/>
</dbReference>
<evidence type="ECO:0000256" key="1">
    <source>
        <dbReference type="ARBA" id="ARBA00022485"/>
    </source>
</evidence>
<feature type="domain" description="4Fe-4S ferredoxin-type" evidence="7">
    <location>
        <begin position="6"/>
        <end position="35"/>
    </location>
</feature>
<evidence type="ECO:0000313" key="8">
    <source>
        <dbReference type="EMBL" id="QJD30340.1"/>
    </source>
</evidence>
<feature type="domain" description="4Fe-4S ferredoxin-type" evidence="7">
    <location>
        <begin position="56"/>
        <end position="88"/>
    </location>
</feature>
<keyword evidence="5 6" id="KW-0411">Iron-sulfur</keyword>
<comment type="cofactor">
    <cofactor evidence="6">
        <name>[4Fe-4S] cluster</name>
        <dbReference type="ChEBI" id="CHEBI:49883"/>
    </cofactor>
    <text evidence="6">Binds 2 [4Fe-4S] clusters.</text>
</comment>